<organism evidence="1 2">
    <name type="scientific">Nocardia rhizosphaerae</name>
    <dbReference type="NCBI Taxonomy" id="1691571"/>
    <lineage>
        <taxon>Bacteria</taxon>
        <taxon>Bacillati</taxon>
        <taxon>Actinomycetota</taxon>
        <taxon>Actinomycetes</taxon>
        <taxon>Mycobacteriales</taxon>
        <taxon>Nocardiaceae</taxon>
        <taxon>Nocardia</taxon>
    </lineage>
</organism>
<dbReference type="RefSeq" id="WP_378552773.1">
    <property type="nucleotide sequence ID" value="NZ_JBHSBA010000014.1"/>
</dbReference>
<sequence>MGTSGQLAQLSPPIQKLQTTLSGGHQKDMSALGALSSGLGTAGIAYKNSDEQHAVSINQAVATVTDMQGVAATNPAGDVRRCTGMQELSLLDVEEAQYTVRQVVTGCVELLTSYDEPLGRTIGIKPAADYLAPLAADWEALRGVGKRIGLLGINDFVHSQNLFAGIGWIQADWTGAAAAAFGATATTLGQSFDTRSVDLDAVSKIVENGASLLERLVYNQAADLAGSLTERMTFANFTLPLASWAQLIDEPMDESTRSQITAAVDALKKSVATRQDAITTTIQRIAGALGYESGRTAPVYNPGEFELPEKVVVDMGTIRYGYGDNVWFEHALPV</sequence>
<protein>
    <recommendedName>
        <fullName evidence="3">Excreted virulence factor EspC (Type VII ESX diderm)</fullName>
    </recommendedName>
</protein>
<name>A0ABV8L9C0_9NOCA</name>
<evidence type="ECO:0008006" key="3">
    <source>
        <dbReference type="Google" id="ProtNLM"/>
    </source>
</evidence>
<dbReference type="Proteomes" id="UP001595767">
    <property type="component" value="Unassembled WGS sequence"/>
</dbReference>
<accession>A0ABV8L9C0</accession>
<reference evidence="2" key="1">
    <citation type="journal article" date="2019" name="Int. J. Syst. Evol. Microbiol.">
        <title>The Global Catalogue of Microorganisms (GCM) 10K type strain sequencing project: providing services to taxonomists for standard genome sequencing and annotation.</title>
        <authorList>
            <consortium name="The Broad Institute Genomics Platform"/>
            <consortium name="The Broad Institute Genome Sequencing Center for Infectious Disease"/>
            <person name="Wu L."/>
            <person name="Ma J."/>
        </authorList>
    </citation>
    <scope>NUCLEOTIDE SEQUENCE [LARGE SCALE GENOMIC DNA]</scope>
    <source>
        <strain evidence="2">CGMCC 4.7204</strain>
    </source>
</reference>
<evidence type="ECO:0000313" key="2">
    <source>
        <dbReference type="Proteomes" id="UP001595767"/>
    </source>
</evidence>
<gene>
    <name evidence="1" type="ORF">ACFOW8_20995</name>
</gene>
<proteinExistence type="predicted"/>
<evidence type="ECO:0000313" key="1">
    <source>
        <dbReference type="EMBL" id="MFC4127410.1"/>
    </source>
</evidence>
<dbReference type="EMBL" id="JBHSBA010000014">
    <property type="protein sequence ID" value="MFC4127410.1"/>
    <property type="molecule type" value="Genomic_DNA"/>
</dbReference>
<comment type="caution">
    <text evidence="1">The sequence shown here is derived from an EMBL/GenBank/DDBJ whole genome shotgun (WGS) entry which is preliminary data.</text>
</comment>
<keyword evidence="2" id="KW-1185">Reference proteome</keyword>